<dbReference type="GO" id="GO:0005634">
    <property type="term" value="C:nucleus"/>
    <property type="evidence" value="ECO:0007669"/>
    <property type="project" value="UniProtKB-SubCell"/>
</dbReference>
<feature type="compositionally biased region" description="Low complexity" evidence="12">
    <location>
        <begin position="192"/>
        <end position="205"/>
    </location>
</feature>
<dbReference type="PANTHER" id="PTHR46105:SF25">
    <property type="entry name" value="ZGC:110075 PROTEIN"/>
    <property type="match status" value="1"/>
</dbReference>
<dbReference type="Proteomes" id="UP001108240">
    <property type="component" value="Unplaced"/>
</dbReference>
<keyword evidence="7" id="KW-0805">Transcription regulation</keyword>
<evidence type="ECO:0000259" key="14">
    <source>
        <dbReference type="PROSITE" id="PS50157"/>
    </source>
</evidence>
<evidence type="ECO:0000256" key="5">
    <source>
        <dbReference type="ARBA" id="ARBA00022771"/>
    </source>
</evidence>
<dbReference type="FunFam" id="3.30.160.60:FF:000379">
    <property type="entry name" value="Zinc finger and BTB domain-containing protein 46"/>
    <property type="match status" value="1"/>
</dbReference>
<dbReference type="PROSITE" id="PS50157">
    <property type="entry name" value="ZINC_FINGER_C2H2_2"/>
    <property type="match status" value="2"/>
</dbReference>
<evidence type="ECO:0000256" key="9">
    <source>
        <dbReference type="ARBA" id="ARBA00023163"/>
    </source>
</evidence>
<feature type="domain" description="C2H2-type" evidence="14">
    <location>
        <begin position="421"/>
        <end position="449"/>
    </location>
</feature>
<evidence type="ECO:0000259" key="13">
    <source>
        <dbReference type="PROSITE" id="PS50097"/>
    </source>
</evidence>
<keyword evidence="5 11" id="KW-0863">Zinc-finger</keyword>
<dbReference type="SUPFAM" id="SSF54695">
    <property type="entry name" value="POZ domain"/>
    <property type="match status" value="1"/>
</dbReference>
<dbReference type="Pfam" id="PF00651">
    <property type="entry name" value="BTB"/>
    <property type="match status" value="1"/>
</dbReference>
<evidence type="ECO:0000256" key="2">
    <source>
        <dbReference type="ARBA" id="ARBA00006991"/>
    </source>
</evidence>
<reference evidence="15" key="2">
    <citation type="submission" date="2025-09" db="UniProtKB">
        <authorList>
            <consortium name="Ensembl"/>
        </authorList>
    </citation>
    <scope>IDENTIFICATION</scope>
</reference>
<comment type="similarity">
    <text evidence="2">Belongs to the krueppel C2H2-type zinc-finger protein family.</text>
</comment>
<keyword evidence="6" id="KW-0862">Zinc</keyword>
<protein>
    <submittedName>
        <fullName evidence="15">Zinc finger and BTB domain containing 8B</fullName>
    </submittedName>
</protein>
<evidence type="ECO:0000256" key="11">
    <source>
        <dbReference type="PROSITE-ProRule" id="PRU00042"/>
    </source>
</evidence>
<evidence type="ECO:0000256" key="8">
    <source>
        <dbReference type="ARBA" id="ARBA00023125"/>
    </source>
</evidence>
<proteinExistence type="inferred from homology"/>
<comment type="subcellular location">
    <subcellularLocation>
        <location evidence="1">Nucleus</location>
    </subcellularLocation>
</comment>
<feature type="domain" description="C2H2-type" evidence="14">
    <location>
        <begin position="393"/>
        <end position="420"/>
    </location>
</feature>
<dbReference type="GO" id="GO:0000981">
    <property type="term" value="F:DNA-binding transcription factor activity, RNA polymerase II-specific"/>
    <property type="evidence" value="ECO:0007669"/>
    <property type="project" value="TreeGrafter"/>
</dbReference>
<dbReference type="InterPro" id="IPR000210">
    <property type="entry name" value="BTB/POZ_dom"/>
</dbReference>
<feature type="domain" description="BTB" evidence="13">
    <location>
        <begin position="74"/>
        <end position="143"/>
    </location>
</feature>
<dbReference type="OMA" id="MMDVQTD"/>
<evidence type="ECO:0000256" key="3">
    <source>
        <dbReference type="ARBA" id="ARBA00022723"/>
    </source>
</evidence>
<feature type="compositionally biased region" description="Polar residues" evidence="12">
    <location>
        <begin position="313"/>
        <end position="328"/>
    </location>
</feature>
<keyword evidence="4" id="KW-0677">Repeat</keyword>
<dbReference type="GO" id="GO:0008270">
    <property type="term" value="F:zinc ion binding"/>
    <property type="evidence" value="ECO:0007669"/>
    <property type="project" value="UniProtKB-KW"/>
</dbReference>
<dbReference type="PROSITE" id="PS50097">
    <property type="entry name" value="BTB"/>
    <property type="match status" value="1"/>
</dbReference>
<evidence type="ECO:0000313" key="16">
    <source>
        <dbReference type="Proteomes" id="UP001108240"/>
    </source>
</evidence>
<dbReference type="SMART" id="SM00225">
    <property type="entry name" value="BTB"/>
    <property type="match status" value="1"/>
</dbReference>
<feature type="compositionally biased region" description="Low complexity" evidence="12">
    <location>
        <begin position="222"/>
        <end position="233"/>
    </location>
</feature>
<feature type="region of interest" description="Disordered" evidence="12">
    <location>
        <begin position="184"/>
        <end position="272"/>
    </location>
</feature>
<evidence type="ECO:0000256" key="1">
    <source>
        <dbReference type="ARBA" id="ARBA00004123"/>
    </source>
</evidence>
<dbReference type="GO" id="GO:0000978">
    <property type="term" value="F:RNA polymerase II cis-regulatory region sequence-specific DNA binding"/>
    <property type="evidence" value="ECO:0007669"/>
    <property type="project" value="TreeGrafter"/>
</dbReference>
<dbReference type="InterPro" id="IPR036236">
    <property type="entry name" value="Znf_C2H2_sf"/>
</dbReference>
<dbReference type="Ensembl" id="ENSCCRT00000008309.2">
    <property type="protein sequence ID" value="ENSCCRP00000007571.2"/>
    <property type="gene ID" value="ENSCCRG00000004422.2"/>
</dbReference>
<feature type="region of interest" description="Disordered" evidence="12">
    <location>
        <begin position="284"/>
        <end position="328"/>
    </location>
</feature>
<dbReference type="AlphaFoldDB" id="A0A8C0YCJ4"/>
<dbReference type="InterPro" id="IPR050457">
    <property type="entry name" value="ZnFinger_BTB_dom_contain"/>
</dbReference>
<dbReference type="GeneTree" id="ENSGT00940000154994"/>
<sequence length="543" mass="60279">MDIDTVIYLAVYKTVSGFHPKYLKLCSEDTWSFYWFGTTWGETHGCDTVNMEVPSYLSRLLSELNEQRKRDFFCDCSIIVEGRVFKAHRNILFASSGYFRTLLVHYLQDNGQRHSTASLDIVTAEAFSFILDFLYSGRLDLRSNNVIEIMSAASYLQMTDVVNFCKGYIKSSLEICNRERDRHKDLDDRENPVSATSAPVASTSDADQRTCQVTEALSPDDAPTAAVCTPVATSSKDSEGENSQGAFPNHPPMNVPLKISPGPDLVNSSTPGLLLGLVHPKIEYDPDEEGESSRESKDTTLYQGPNQDEERTVNTSPAPSTEHSSVSFANCPMKQFPDVLFRAGMNPNPNEHFSQSLGYVGGFGRGEDVLGPAVPCGMEIQNDWYGDDPGRLHKCPFCPYTAKQKGILKRHIRCHTGERPYPCEVCGKRFTRQEHLRTHAISVHRSTWPIVCKGCRQVFSGIVSQGMKRFGLCDGCTFVTTTNEDPSSMNLSIQSESMEKGNRDSEWPVFMVEGVEAEASASTAGKDDKQNVAKQLAENGTLL</sequence>
<evidence type="ECO:0000256" key="6">
    <source>
        <dbReference type="ARBA" id="ARBA00022833"/>
    </source>
</evidence>
<dbReference type="Gene3D" id="3.30.160.60">
    <property type="entry name" value="Classic Zinc Finger"/>
    <property type="match status" value="2"/>
</dbReference>
<evidence type="ECO:0000256" key="12">
    <source>
        <dbReference type="SAM" id="MobiDB-lite"/>
    </source>
</evidence>
<evidence type="ECO:0000313" key="15">
    <source>
        <dbReference type="Ensembl" id="ENSCCRP00000007571.2"/>
    </source>
</evidence>
<evidence type="ECO:0000256" key="10">
    <source>
        <dbReference type="ARBA" id="ARBA00023242"/>
    </source>
</evidence>
<dbReference type="SUPFAM" id="SSF57667">
    <property type="entry name" value="beta-beta-alpha zinc fingers"/>
    <property type="match status" value="1"/>
</dbReference>
<evidence type="ECO:0000256" key="4">
    <source>
        <dbReference type="ARBA" id="ARBA00022737"/>
    </source>
</evidence>
<keyword evidence="8" id="KW-0238">DNA-binding</keyword>
<dbReference type="PROSITE" id="PS00028">
    <property type="entry name" value="ZINC_FINGER_C2H2_1"/>
    <property type="match status" value="1"/>
</dbReference>
<keyword evidence="10" id="KW-0539">Nucleus</keyword>
<dbReference type="InterPro" id="IPR013087">
    <property type="entry name" value="Znf_C2H2_type"/>
</dbReference>
<dbReference type="SMART" id="SM00355">
    <property type="entry name" value="ZnF_C2H2"/>
    <property type="match status" value="2"/>
</dbReference>
<dbReference type="Gene3D" id="3.30.710.10">
    <property type="entry name" value="Potassium Channel Kv1.1, Chain A"/>
    <property type="match status" value="1"/>
</dbReference>
<organism evidence="15 16">
    <name type="scientific">Cyprinus carpio carpio</name>
    <dbReference type="NCBI Taxonomy" id="630221"/>
    <lineage>
        <taxon>Eukaryota</taxon>
        <taxon>Metazoa</taxon>
        <taxon>Chordata</taxon>
        <taxon>Craniata</taxon>
        <taxon>Vertebrata</taxon>
        <taxon>Euteleostomi</taxon>
        <taxon>Actinopterygii</taxon>
        <taxon>Neopterygii</taxon>
        <taxon>Teleostei</taxon>
        <taxon>Ostariophysi</taxon>
        <taxon>Cypriniformes</taxon>
        <taxon>Cyprinidae</taxon>
        <taxon>Cyprininae</taxon>
        <taxon>Cyprinus</taxon>
    </lineage>
</organism>
<name>A0A8C0YCJ4_CYPCA</name>
<keyword evidence="3" id="KW-0479">Metal-binding</keyword>
<keyword evidence="16" id="KW-1185">Reference proteome</keyword>
<dbReference type="InterPro" id="IPR011333">
    <property type="entry name" value="SKP1/BTB/POZ_sf"/>
</dbReference>
<evidence type="ECO:0000256" key="7">
    <source>
        <dbReference type="ARBA" id="ARBA00023015"/>
    </source>
</evidence>
<dbReference type="PANTHER" id="PTHR46105">
    <property type="entry name" value="AGAP004733-PA"/>
    <property type="match status" value="1"/>
</dbReference>
<reference evidence="15" key="1">
    <citation type="submission" date="2025-08" db="UniProtKB">
        <authorList>
            <consortium name="Ensembl"/>
        </authorList>
    </citation>
    <scope>IDENTIFICATION</scope>
</reference>
<keyword evidence="9" id="KW-0804">Transcription</keyword>
<dbReference type="FunFam" id="3.30.160.60:FF:000185">
    <property type="entry name" value="zinc finger protein 319"/>
    <property type="match status" value="1"/>
</dbReference>
<accession>A0A8C0YCJ4</accession>